<dbReference type="AlphaFoldDB" id="A0A9D6V670"/>
<comment type="caution">
    <text evidence="1">The sequence shown here is derived from an EMBL/GenBank/DDBJ whole genome shotgun (WGS) entry which is preliminary data.</text>
</comment>
<accession>A0A9D6V670</accession>
<dbReference type="EMBL" id="JACRDE010000628">
    <property type="protein sequence ID" value="MBI5252608.1"/>
    <property type="molecule type" value="Genomic_DNA"/>
</dbReference>
<name>A0A9D6V670_9BACT</name>
<dbReference type="Proteomes" id="UP000807825">
    <property type="component" value="Unassembled WGS sequence"/>
</dbReference>
<sequence length="93" mass="10291">MDRFGESNAFGDADYCMSDSATLSRGIDVEITSNNLLTPELIPAVMSFLKELPDSYEIEFDVETEDSINEIFVSAERVKGCCSEDVLELLGIE</sequence>
<reference evidence="1" key="1">
    <citation type="submission" date="2020-07" db="EMBL/GenBank/DDBJ databases">
        <title>Huge and variable diversity of episymbiotic CPR bacteria and DPANN archaea in groundwater ecosystems.</title>
        <authorList>
            <person name="He C.Y."/>
            <person name="Keren R."/>
            <person name="Whittaker M."/>
            <person name="Farag I.F."/>
            <person name="Doudna J."/>
            <person name="Cate J.H.D."/>
            <person name="Banfield J.F."/>
        </authorList>
    </citation>
    <scope>NUCLEOTIDE SEQUENCE</scope>
    <source>
        <strain evidence="1">NC_groundwater_1664_Pr3_B-0.1um_52_9</strain>
    </source>
</reference>
<protein>
    <submittedName>
        <fullName evidence="1">Uncharacterized protein</fullName>
    </submittedName>
</protein>
<organism evidence="1 2">
    <name type="scientific">Desulfomonile tiedjei</name>
    <dbReference type="NCBI Taxonomy" id="2358"/>
    <lineage>
        <taxon>Bacteria</taxon>
        <taxon>Pseudomonadati</taxon>
        <taxon>Thermodesulfobacteriota</taxon>
        <taxon>Desulfomonilia</taxon>
        <taxon>Desulfomonilales</taxon>
        <taxon>Desulfomonilaceae</taxon>
        <taxon>Desulfomonile</taxon>
    </lineage>
</organism>
<evidence type="ECO:0000313" key="1">
    <source>
        <dbReference type="EMBL" id="MBI5252608.1"/>
    </source>
</evidence>
<evidence type="ECO:0000313" key="2">
    <source>
        <dbReference type="Proteomes" id="UP000807825"/>
    </source>
</evidence>
<proteinExistence type="predicted"/>
<gene>
    <name evidence="1" type="ORF">HY912_24190</name>
</gene>